<dbReference type="GO" id="GO:0004497">
    <property type="term" value="F:monooxygenase activity"/>
    <property type="evidence" value="ECO:0007669"/>
    <property type="project" value="UniProtKB-KW"/>
</dbReference>
<dbReference type="RefSeq" id="XP_010275494.1">
    <property type="nucleotide sequence ID" value="XM_010277192.1"/>
</dbReference>
<dbReference type="SUPFAM" id="SSF48264">
    <property type="entry name" value="Cytochrome P450"/>
    <property type="match status" value="1"/>
</dbReference>
<dbReference type="GO" id="GO:0005506">
    <property type="term" value="F:iron ion binding"/>
    <property type="evidence" value="ECO:0007669"/>
    <property type="project" value="InterPro"/>
</dbReference>
<keyword evidence="3 6" id="KW-0560">Oxidoreductase</keyword>
<dbReference type="PANTHER" id="PTHR24296">
    <property type="entry name" value="CYTOCHROME P450"/>
    <property type="match status" value="1"/>
</dbReference>
<dbReference type="KEGG" id="nnu:104610525"/>
<dbReference type="OMA" id="ATNIMFF"/>
<dbReference type="Proteomes" id="UP000189703">
    <property type="component" value="Unplaced"/>
</dbReference>
<dbReference type="GO" id="GO:0006629">
    <property type="term" value="P:lipid metabolic process"/>
    <property type="evidence" value="ECO:0007669"/>
    <property type="project" value="UniProtKB-ARBA"/>
</dbReference>
<accession>A0A1U8B7E3</accession>
<evidence type="ECO:0000313" key="8">
    <source>
        <dbReference type="RefSeq" id="XP_010275494.1"/>
    </source>
</evidence>
<dbReference type="CDD" id="cd11064">
    <property type="entry name" value="CYP86A"/>
    <property type="match status" value="1"/>
</dbReference>
<proteinExistence type="inferred from homology"/>
<keyword evidence="4 5" id="KW-0408">Iron</keyword>
<dbReference type="OrthoDB" id="1470350at2759"/>
<name>A0A1U8B7E3_NELNU</name>
<keyword evidence="2 5" id="KW-0479">Metal-binding</keyword>
<evidence type="ECO:0000256" key="5">
    <source>
        <dbReference type="PIRSR" id="PIRSR602401-1"/>
    </source>
</evidence>
<comment type="cofactor">
    <cofactor evidence="5">
        <name>heme</name>
        <dbReference type="ChEBI" id="CHEBI:30413"/>
    </cofactor>
</comment>
<dbReference type="InterPro" id="IPR002401">
    <property type="entry name" value="Cyt_P450_E_grp-I"/>
</dbReference>
<keyword evidence="7" id="KW-1185">Reference proteome</keyword>
<evidence type="ECO:0000256" key="4">
    <source>
        <dbReference type="ARBA" id="ARBA00023004"/>
    </source>
</evidence>
<organism evidence="7 8">
    <name type="scientific">Nelumbo nucifera</name>
    <name type="common">Sacred lotus</name>
    <dbReference type="NCBI Taxonomy" id="4432"/>
    <lineage>
        <taxon>Eukaryota</taxon>
        <taxon>Viridiplantae</taxon>
        <taxon>Streptophyta</taxon>
        <taxon>Embryophyta</taxon>
        <taxon>Tracheophyta</taxon>
        <taxon>Spermatophyta</taxon>
        <taxon>Magnoliopsida</taxon>
        <taxon>Proteales</taxon>
        <taxon>Nelumbonaceae</taxon>
        <taxon>Nelumbo</taxon>
    </lineage>
</organism>
<dbReference type="InterPro" id="IPR017972">
    <property type="entry name" value="Cyt_P450_CS"/>
</dbReference>
<dbReference type="GO" id="GO:0020037">
    <property type="term" value="F:heme binding"/>
    <property type="evidence" value="ECO:0007669"/>
    <property type="project" value="InterPro"/>
</dbReference>
<dbReference type="InterPro" id="IPR036396">
    <property type="entry name" value="Cyt_P450_sf"/>
</dbReference>
<dbReference type="PRINTS" id="PR00463">
    <property type="entry name" value="EP450I"/>
</dbReference>
<evidence type="ECO:0000256" key="2">
    <source>
        <dbReference type="ARBA" id="ARBA00022723"/>
    </source>
</evidence>
<protein>
    <submittedName>
        <fullName evidence="8">Cytochrome P450 86B1-like</fullName>
    </submittedName>
</protein>
<gene>
    <name evidence="8" type="primary">LOC104610525</name>
</gene>
<dbReference type="PRINTS" id="PR00385">
    <property type="entry name" value="P450"/>
</dbReference>
<dbReference type="GO" id="GO:0016705">
    <property type="term" value="F:oxidoreductase activity, acting on paired donors, with incorporation or reduction of molecular oxygen"/>
    <property type="evidence" value="ECO:0007669"/>
    <property type="project" value="InterPro"/>
</dbReference>
<evidence type="ECO:0000256" key="3">
    <source>
        <dbReference type="ARBA" id="ARBA00023002"/>
    </source>
</evidence>
<feature type="binding site" description="axial binding residue" evidence="5">
    <location>
        <position position="469"/>
    </location>
    <ligand>
        <name>heme</name>
        <dbReference type="ChEBI" id="CHEBI:30413"/>
    </ligand>
    <ligandPart>
        <name>Fe</name>
        <dbReference type="ChEBI" id="CHEBI:18248"/>
    </ligandPart>
</feature>
<keyword evidence="5 6" id="KW-0349">Heme</keyword>
<dbReference type="Pfam" id="PF00067">
    <property type="entry name" value="p450"/>
    <property type="match status" value="1"/>
</dbReference>
<sequence length="524" mass="59930">MVFNGFAASISGYFLLAILSVFFLMRWVLFFKQKLKNQIIAEWPFLGSLPTVAWNMNRLHDWITEIFISLGIKTFYLKGLFSKLDYVFSCDPQNFEYILKVNSGNYPKGEDMRQIFDILGDGIFNTDFESWATQRRASHSAFRLIEFRSFVSYTVQKVIEEKLLPLLAHVAREGSVIDLQDVLLRFTFDTIAMTTCGKDPGFLAKELPGNVVAKAIDDAQEAILYRNFVPMLIWKLMRLLNVGSEKKMAKAWEVADNTIIDIILQKKEQLLNGTDESEKINSLLSIFIRSQGQKNEYWSKSRMKFLRDLSLNFIIAGRDTTASGLLWFFWLVCRNPHVEEKILEELKLAFAKKKGNGIGSNKPWVFDSEDLKEFVYLHAAICESLRLYPPVATQKKGPIREDILPDGTTVKPGMQIVLSNYALARMPSVWGKDCLEFKPERWLREDGTTLNNEMISKLLFAFGTGPRTCLGKDMAFTQMKMAAAAVLFNYSIQVVEGHPVSLKRSIILQMKDGLMVNVKERGSW</sequence>
<evidence type="ECO:0000256" key="1">
    <source>
        <dbReference type="ARBA" id="ARBA00010617"/>
    </source>
</evidence>
<reference evidence="8" key="1">
    <citation type="submission" date="2025-08" db="UniProtKB">
        <authorList>
            <consortium name="RefSeq"/>
        </authorList>
    </citation>
    <scope>IDENTIFICATION</scope>
</reference>
<dbReference type="AlphaFoldDB" id="A0A1U8B7E3"/>
<dbReference type="PROSITE" id="PS00086">
    <property type="entry name" value="CYTOCHROME_P450"/>
    <property type="match status" value="1"/>
</dbReference>
<dbReference type="eggNOG" id="KOG0157">
    <property type="taxonomic scope" value="Eukaryota"/>
</dbReference>
<comment type="similarity">
    <text evidence="1 6">Belongs to the cytochrome P450 family.</text>
</comment>
<dbReference type="InterPro" id="IPR001128">
    <property type="entry name" value="Cyt_P450"/>
</dbReference>
<dbReference type="Gene3D" id="1.10.630.10">
    <property type="entry name" value="Cytochrome P450"/>
    <property type="match status" value="1"/>
</dbReference>
<dbReference type="STRING" id="4432.A0A1U8B7E3"/>
<evidence type="ECO:0000256" key="6">
    <source>
        <dbReference type="RuleBase" id="RU000461"/>
    </source>
</evidence>
<dbReference type="GeneID" id="104610525"/>
<keyword evidence="6" id="KW-0503">Monooxygenase</keyword>
<evidence type="ECO:0000313" key="7">
    <source>
        <dbReference type="Proteomes" id="UP000189703"/>
    </source>
</evidence>